<dbReference type="RefSeq" id="WP_245810614.1">
    <property type="nucleotide sequence ID" value="NZ_FQUE01000004.1"/>
</dbReference>
<accession>A0A1M4ZKS6</accession>
<dbReference type="AlphaFoldDB" id="A0A1M4ZKS6"/>
<dbReference type="Pfam" id="PF06693">
    <property type="entry name" value="DUF1190"/>
    <property type="match status" value="1"/>
</dbReference>
<dbReference type="STRING" id="366533.SAMN05444339_10429"/>
<dbReference type="EMBL" id="FQUE01000004">
    <property type="protein sequence ID" value="SHF18659.1"/>
    <property type="molecule type" value="Genomic_DNA"/>
</dbReference>
<evidence type="ECO:0000313" key="4">
    <source>
        <dbReference type="Proteomes" id="UP000183987"/>
    </source>
</evidence>
<keyword evidence="2" id="KW-0732">Signal</keyword>
<protein>
    <submittedName>
        <fullName evidence="3">Uncharacterized conserved protein YgiB, involved in bioifilm formation, UPF0441/DUF1190 family</fullName>
    </submittedName>
</protein>
<evidence type="ECO:0000313" key="3">
    <source>
        <dbReference type="EMBL" id="SHF18659.1"/>
    </source>
</evidence>
<proteinExistence type="predicted"/>
<dbReference type="InterPro" id="IPR009576">
    <property type="entry name" value="Biofilm_formation_YgiB"/>
</dbReference>
<name>A0A1M4ZKS6_LOKAT</name>
<reference evidence="4" key="1">
    <citation type="submission" date="2016-11" db="EMBL/GenBank/DDBJ databases">
        <authorList>
            <person name="Varghese N."/>
            <person name="Submissions S."/>
        </authorList>
    </citation>
    <scope>NUCLEOTIDE SEQUENCE [LARGE SCALE GENOMIC DNA]</scope>
    <source>
        <strain evidence="4">DSM 29326</strain>
    </source>
</reference>
<feature type="signal peptide" evidence="2">
    <location>
        <begin position="1"/>
        <end position="26"/>
    </location>
</feature>
<dbReference type="PROSITE" id="PS51257">
    <property type="entry name" value="PROKAR_LIPOPROTEIN"/>
    <property type="match status" value="1"/>
</dbReference>
<keyword evidence="4" id="KW-1185">Reference proteome</keyword>
<feature type="chain" id="PRO_5012431757" evidence="2">
    <location>
        <begin position="27"/>
        <end position="197"/>
    </location>
</feature>
<sequence length="197" mass="20232">MTATRPLKRTRIMPAILLGATAFALAGCKDETVEASAFPDKASCEAAANDGTVAFTVQDCDAAYQDALVEYERSAPRYDDQALCEEQHGGECVVDQSGGNGGGSIFMPLMAGYLMGSMLGGNRAMTQPLYRDAGGKFATAGGGTVLNGNRGSARMQPSSFRAPPAAAAPMTRATVSKTGGFGSSRTSSFGSSRSFGG</sequence>
<feature type="region of interest" description="Disordered" evidence="1">
    <location>
        <begin position="151"/>
        <end position="197"/>
    </location>
</feature>
<evidence type="ECO:0000256" key="1">
    <source>
        <dbReference type="SAM" id="MobiDB-lite"/>
    </source>
</evidence>
<evidence type="ECO:0000256" key="2">
    <source>
        <dbReference type="SAM" id="SignalP"/>
    </source>
</evidence>
<gene>
    <name evidence="3" type="ORF">SAMN05444339_10429</name>
</gene>
<organism evidence="3 4">
    <name type="scientific">Loktanella atrilutea</name>
    <dbReference type="NCBI Taxonomy" id="366533"/>
    <lineage>
        <taxon>Bacteria</taxon>
        <taxon>Pseudomonadati</taxon>
        <taxon>Pseudomonadota</taxon>
        <taxon>Alphaproteobacteria</taxon>
        <taxon>Rhodobacterales</taxon>
        <taxon>Roseobacteraceae</taxon>
        <taxon>Loktanella</taxon>
    </lineage>
</organism>
<dbReference type="Proteomes" id="UP000183987">
    <property type="component" value="Unassembled WGS sequence"/>
</dbReference>
<feature type="compositionally biased region" description="Low complexity" evidence="1">
    <location>
        <begin position="183"/>
        <end position="197"/>
    </location>
</feature>